<sequence>MQDSAGLARFLGHHFRPHYKAILTGDAGILILSAMIQPVSCSSGSRWAHMQTSIRTAGLESAAAINMDLWSVHGPVRPSTFWTDDVGPALATSRIGSPLPDLIIGADWNALPDPIRDSLHGTGASCSWSPIAAVLAAHQLGDVDRILRPEERVFSRIVRGPGHSISSAKRLDSIWASPRLLPLASPARYVDTTSDHRAVSIAFDLGQTRPSHLTGHSRPWSRWTLHPGTLRDPTFRRVLNDFATDITPPPGTAFLPDPIAAWTDFERRLRSVAQTEARSVGQSHLIARTAARDIELRLEGLNLDLPGAGNTLAELTAALLVARQIRLDTAQMSAVDPRLVNVFRPSTWLNRANDTSEVTRISSLLNSSGHGGTTDTHLLDTVWAFYQSLYTPNPSSALRTSHITTLLSTPTNRISTHHGQSLSLPFTHAEISDALSAAQDTSAPGPNGLTYPLLKLVAPLATDLLTHMANDMREGNPVPVPLRTTLLYKRGPRNDIGNYRPISVSNVHIRVLTRAAARRLQSALATTLPWYQAAFMPGRRTTSIVGALLGCAEHTYAEYPGYPTSFVAIFLDQQKAYDRVDRSWLWAVLLRFGVPHPFIAFLQSLYSSPTTQVVVNGLLTYLVPLAAGLLQGDPLSCALYNMALQPLLDALAHLQVGIVVPGLGRMGSLAFADDVTLLLPLGPEGLQQWSQVLHALSLYESASGARLNRAKSGYFVVSKDPTRTDPLLQALQAWGLRPLTPANGELLHLGHPLQLGTPGTPCPISFADRLAAIGTRIKLMETSDTDLLLRVRLCYSLLTPMLWHHTAVGGLPLNAGKLVRQTLRPFLYKGNTAWLDHDTICRPRPCGGLGLVDPDAMFTGQAISLLAKHLLDDDGYGPWLRNGLSIALHHTYGSSPSVLLLPGSTAHKRLSHEITRTEGFWGRLLHALCQVRVTLDPCWSTLPVLALLELPWHDATSLPLAPDPSAPRPTEKRRKKISAVINQGWQTWGDVLWHHPPPPPRATPSPTRGLWDHRARETPPRTTSLAQALPRPPRALSSACYGTRYGLPSPRTLKPTYSRPNYSVSTFRVIQTVRDPYSETPRRPTSHGIYSSSTAPPSTASPVARPGSRKPHQRPTRSTGTSDRIHQQHPQRNTKKAALLPAAEVALGVVSSAVAAAAAASVLPVSNDQQMQQQQRQQQQEQQQQPQLQQPTPLAQHDSSPPARTELGGIDGAARDAAVFEMQKEPISSSTSLLASNASMAPASSGRLSVEASAPPAQQTAGEFSNDSFLGTNSSAPRHNHESTGDPSNEEEEDENGMPKMGEGEKMNEKASRLLWLSTMDALDYLEKEEDWKYIFDDRKRARIVREKYWRMVRDAAIFSRRTGVEIFLAAGRPNTGNQGMKQHVFVSAGLCNPDNKTLHDAAEKMSDIWTRSLAACREALIAQNKEKDDLIQRQQAQFLADQRRIQDQELALNAALAAAAGLREANERLLAAVVGGAGEGERSIASNSGVSN</sequence>
<accession>A0A8T8T1K8</accession>
<reference evidence="3" key="2">
    <citation type="journal article" date="2019" name="IMA Fungus">
        <title>Genome sequencing and comparison of five Tilletia species to identify candidate genes for the detection of regulated species infecting wheat.</title>
        <authorList>
            <person name="Nguyen H.D.T."/>
            <person name="Sultana T."/>
            <person name="Kesanakurti P."/>
            <person name="Hambleton S."/>
        </authorList>
    </citation>
    <scope>NUCLEOTIDE SEQUENCE</scope>
    <source>
        <strain evidence="3">DAOMC 238032</strain>
    </source>
</reference>
<feature type="region of interest" description="Disordered" evidence="1">
    <location>
        <begin position="1246"/>
        <end position="1307"/>
    </location>
</feature>
<feature type="compositionally biased region" description="Basic and acidic residues" evidence="1">
    <location>
        <begin position="1010"/>
        <end position="1019"/>
    </location>
</feature>
<dbReference type="Proteomes" id="UP000077671">
    <property type="component" value="Unassembled WGS sequence"/>
</dbReference>
<feature type="domain" description="Reverse transcriptase" evidence="2">
    <location>
        <begin position="468"/>
        <end position="753"/>
    </location>
</feature>
<evidence type="ECO:0000313" key="4">
    <source>
        <dbReference type="Proteomes" id="UP000077671"/>
    </source>
</evidence>
<dbReference type="SUPFAM" id="SSF56672">
    <property type="entry name" value="DNA/RNA polymerases"/>
    <property type="match status" value="1"/>
</dbReference>
<dbReference type="Pfam" id="PF00078">
    <property type="entry name" value="RVT_1"/>
    <property type="match status" value="1"/>
</dbReference>
<dbReference type="InterPro" id="IPR000477">
    <property type="entry name" value="RT_dom"/>
</dbReference>
<feature type="compositionally biased region" description="Low complexity" evidence="1">
    <location>
        <begin position="1169"/>
        <end position="1190"/>
    </location>
</feature>
<proteinExistence type="predicted"/>
<gene>
    <name evidence="3" type="ORF">A4X03_0g6295</name>
</gene>
<feature type="compositionally biased region" description="Polar residues" evidence="1">
    <location>
        <begin position="1256"/>
        <end position="1277"/>
    </location>
</feature>
<comment type="caution">
    <text evidence="3">The sequence shown here is derived from an EMBL/GenBank/DDBJ whole genome shotgun (WGS) entry which is preliminary data.</text>
</comment>
<organism evidence="3 4">
    <name type="scientific">Tilletia caries</name>
    <name type="common">wheat bunt fungus</name>
    <dbReference type="NCBI Taxonomy" id="13290"/>
    <lineage>
        <taxon>Eukaryota</taxon>
        <taxon>Fungi</taxon>
        <taxon>Dikarya</taxon>
        <taxon>Basidiomycota</taxon>
        <taxon>Ustilaginomycotina</taxon>
        <taxon>Exobasidiomycetes</taxon>
        <taxon>Tilletiales</taxon>
        <taxon>Tilletiaceae</taxon>
        <taxon>Tilletia</taxon>
    </lineage>
</organism>
<dbReference type="InterPro" id="IPR043502">
    <property type="entry name" value="DNA/RNA_pol_sf"/>
</dbReference>
<name>A0A8T8T1K8_9BASI</name>
<reference evidence="3" key="1">
    <citation type="submission" date="2016-04" db="EMBL/GenBank/DDBJ databases">
        <authorList>
            <person name="Nguyen H.D."/>
            <person name="Kesanakurti P."/>
            <person name="Cullis J."/>
            <person name="Levesque C.A."/>
            <person name="Hambleton S."/>
        </authorList>
    </citation>
    <scope>NUCLEOTIDE SEQUENCE</scope>
    <source>
        <strain evidence="3">DAOMC 238032</strain>
    </source>
</reference>
<dbReference type="EMBL" id="LWDD02001169">
    <property type="protein sequence ID" value="KAE8251893.1"/>
    <property type="molecule type" value="Genomic_DNA"/>
</dbReference>
<evidence type="ECO:0000313" key="3">
    <source>
        <dbReference type="EMBL" id="KAE8251893.1"/>
    </source>
</evidence>
<feature type="region of interest" description="Disordered" evidence="1">
    <location>
        <begin position="1169"/>
        <end position="1209"/>
    </location>
</feature>
<dbReference type="PANTHER" id="PTHR19446">
    <property type="entry name" value="REVERSE TRANSCRIPTASES"/>
    <property type="match status" value="1"/>
</dbReference>
<evidence type="ECO:0000256" key="1">
    <source>
        <dbReference type="SAM" id="MobiDB-lite"/>
    </source>
</evidence>
<dbReference type="PROSITE" id="PS50878">
    <property type="entry name" value="RT_POL"/>
    <property type="match status" value="1"/>
</dbReference>
<dbReference type="CDD" id="cd01650">
    <property type="entry name" value="RT_nLTR_like"/>
    <property type="match status" value="1"/>
</dbReference>
<dbReference type="SUPFAM" id="SSF56219">
    <property type="entry name" value="DNase I-like"/>
    <property type="match status" value="1"/>
</dbReference>
<feature type="region of interest" description="Disordered" evidence="1">
    <location>
        <begin position="1073"/>
        <end position="1136"/>
    </location>
</feature>
<feature type="compositionally biased region" description="Low complexity" evidence="1">
    <location>
        <begin position="1091"/>
        <end position="1102"/>
    </location>
</feature>
<evidence type="ECO:0000259" key="2">
    <source>
        <dbReference type="PROSITE" id="PS50878"/>
    </source>
</evidence>
<protein>
    <recommendedName>
        <fullName evidence="2">Reverse transcriptase domain-containing protein</fullName>
    </recommendedName>
</protein>
<dbReference type="InterPro" id="IPR036691">
    <property type="entry name" value="Endo/exonu/phosph_ase_sf"/>
</dbReference>
<feature type="region of interest" description="Disordered" evidence="1">
    <location>
        <begin position="993"/>
        <end position="1059"/>
    </location>
</feature>